<dbReference type="OMA" id="FEFVLRY"/>
<dbReference type="Pfam" id="PF00415">
    <property type="entry name" value="RCC1"/>
    <property type="match status" value="1"/>
</dbReference>
<reference evidence="5 6" key="1">
    <citation type="journal article" date="2011" name="Proc. Natl. Acad. Sci. U.S.A.">
        <title>Evolutionary erosion of yeast sex chromosomes by mating-type switching accidents.</title>
        <authorList>
            <person name="Gordon J.L."/>
            <person name="Armisen D."/>
            <person name="Proux-Wera E."/>
            <person name="Oheigeartaigh S.S."/>
            <person name="Byrne K.P."/>
            <person name="Wolfe K.H."/>
        </authorList>
    </citation>
    <scope>NUCLEOTIDE SEQUENCE [LARGE SCALE GENOMIC DNA]</scope>
    <source>
        <strain evidence="6">ATCC 24235 / CBS 4417 / NBRC 1672 / NRRL Y-8282 / UCD 70-5</strain>
    </source>
</reference>
<dbReference type="OrthoDB" id="1893551at2759"/>
<dbReference type="PANTHER" id="PTHR22872">
    <property type="entry name" value="BTK-BINDING PROTEIN-RELATED"/>
    <property type="match status" value="1"/>
</dbReference>
<organism evidence="5 6">
    <name type="scientific">Tetrapisispora phaffii (strain ATCC 24235 / CBS 4417 / NBRC 1672 / NRRL Y-8282 / UCD 70-5)</name>
    <name type="common">Yeast</name>
    <name type="synonym">Fabospora phaffii</name>
    <dbReference type="NCBI Taxonomy" id="1071381"/>
    <lineage>
        <taxon>Eukaryota</taxon>
        <taxon>Fungi</taxon>
        <taxon>Dikarya</taxon>
        <taxon>Ascomycota</taxon>
        <taxon>Saccharomycotina</taxon>
        <taxon>Saccharomycetes</taxon>
        <taxon>Saccharomycetales</taxon>
        <taxon>Saccharomycetaceae</taxon>
        <taxon>Tetrapisispora</taxon>
    </lineage>
</organism>
<dbReference type="Gene3D" id="2.130.10.30">
    <property type="entry name" value="Regulator of chromosome condensation 1/beta-lactamase-inhibitor protein II"/>
    <property type="match status" value="1"/>
</dbReference>
<evidence type="ECO:0000256" key="2">
    <source>
        <dbReference type="PROSITE-ProRule" id="PRU00235"/>
    </source>
</evidence>
<dbReference type="EMBL" id="HE612864">
    <property type="protein sequence ID" value="CCE64578.1"/>
    <property type="molecule type" value="Genomic_DNA"/>
</dbReference>
<dbReference type="InterPro" id="IPR000408">
    <property type="entry name" value="Reg_chr_condens"/>
</dbReference>
<proteinExistence type="predicted"/>
<dbReference type="InterPro" id="IPR009091">
    <property type="entry name" value="RCC1/BLIP-II"/>
</dbReference>
<dbReference type="GeneID" id="11534476"/>
<sequence>MIPKRKGQTKEVKRDVFGRDLSYFKSYSQYIENLKDINVYSADFESGYTPLHITLKRGYFKRAFQLFKKWKDEQEFLSHKLGGHVMNQIDREGFTPFELYMVEYRRLIKKYPKYISYRVPGSTTASNKTQICYYEDINKLPLGRKLEYPNLPTSVEELIYLKSSKASHALTFGVNINFQLGTGTTDARKNLFQLSVHQLEEDNIILSDIGLKNIFITRYHSLIVTNGNNIFVTGSTGRGRVGNGVIDTPQTQYTKLRGLPTQNIKDICTSDHHTMVLCNDNEIYTWGWNYFCQLGHSVTNKPSDKSYHTDCSSIPKRIGFLPGVEIISISCSKIHSACATKTGRILLWGLNVGQMGTSNPVHLSHDSVYMDVEGYLTTKPVEINLGDEIIEQILCTEFTTFVRTRNNILHVYSNYSSKTFRLLLPRPSRNIDRDNFTYFAPREIPSNVIDMKCKNPFGNNLTLKYSCGRIGTITSKEESIYLWSTMKNTPHISLCWTPNYDFKRCVDFDVSSKGELIICTAGGEVYKYQDKDTPLEKIFSTKLTSGKIVRVSCDSQFGSFALLKNEFDSIPIMFPKDSLLYDFSRFCDVVPGTTIKNDLGNEIAGVMARKYFDYNDYSLNKLQNHELLDSDENAAKISYRSQQAAELNTKILSEIGKSNINGRKTFDIVFKDKITSKIVCTGHKLLLMSRCSTLMNLLLKEKFFSLHDNQIVLELVNNIHESNWEIEISGKLGPDVIKEVIYYLYTDIKPSNQKVSRLLLEMVDHSLHYSSLHNSLSNLYYDIVTHKSSDSLNFVDTKILLNNGCVFAHSLILSVRCSYFKIMFEENWYTIDSDGYKLLDLKSNFNVTKDIFAFVIKYIYGFPYDLIFQDAAPLSYTENLQTLLDLLEITDFLNLQSFKTYLEAEIDKYIEGETVILILLNAIAFNCDLLETKCNWFICKNIAILFSKNNIPLIEEHFTERIWDRLELCFSELSSDSNTVTEFMAWYYESHYDWLALFNGNLSKFNEKFIDPHNCFVPVFDLKCLKKKPIEEKTKRRKSMNIHKPRSKTLPCSKSSLTCEEQQNLIENKETSSSWAQNNSHSMVIDDSNEFVEVTRKAKRKNSKNTEKKPELRNIVNKETSSKVVLHKNVNKDNQTLVSLTDADNAKREQHKNNSLNQKLWGTFRKTSQKDRKKIIDASLETNSKSEMSEQPVWGKAISTGTEPIEKLKQAAIVSKKSNLPSLYDPNSPKIISDTKKSKNEIIKHLPQTDSIHMPYVRASQHVPLNAIDTQFEKDQLKKRKSKKQMQEEMEAVQFERWFEEESERIQRQMKKDDKSVNNKENDCINTPRGKSKTKNQNKISQTTIEIRKKGTYTPE</sequence>
<protein>
    <recommendedName>
        <fullName evidence="4">BTB domain-containing protein</fullName>
    </recommendedName>
</protein>
<dbReference type="HOGENOM" id="CLU_005054_0_0_1"/>
<feature type="domain" description="BTB" evidence="4">
    <location>
        <begin position="795"/>
        <end position="860"/>
    </location>
</feature>
<dbReference type="SMART" id="SM00225">
    <property type="entry name" value="BTB"/>
    <property type="match status" value="1"/>
</dbReference>
<name>G8BXF0_TETPH</name>
<accession>G8BXF0</accession>
<keyword evidence="1" id="KW-0677">Repeat</keyword>
<dbReference type="Pfam" id="PF00651">
    <property type="entry name" value="BTB"/>
    <property type="match status" value="1"/>
</dbReference>
<keyword evidence="6" id="KW-1185">Reference proteome</keyword>
<dbReference type="InterPro" id="IPR051625">
    <property type="entry name" value="Signaling_Regulatory_Domain"/>
</dbReference>
<dbReference type="RefSeq" id="XP_003687012.1">
    <property type="nucleotide sequence ID" value="XM_003686964.1"/>
</dbReference>
<evidence type="ECO:0000313" key="6">
    <source>
        <dbReference type="Proteomes" id="UP000005666"/>
    </source>
</evidence>
<feature type="compositionally biased region" description="Basic and acidic residues" evidence="3">
    <location>
        <begin position="1307"/>
        <end position="1323"/>
    </location>
</feature>
<dbReference type="PROSITE" id="PS50012">
    <property type="entry name" value="RCC1_3"/>
    <property type="match status" value="1"/>
</dbReference>
<evidence type="ECO:0000259" key="4">
    <source>
        <dbReference type="PROSITE" id="PS50097"/>
    </source>
</evidence>
<dbReference type="KEGG" id="tpf:TPHA_0I00720"/>
<dbReference type="Gene3D" id="3.30.710.10">
    <property type="entry name" value="Potassium Channel Kv1.1, Chain A"/>
    <property type="match status" value="1"/>
</dbReference>
<dbReference type="CDD" id="cd18186">
    <property type="entry name" value="BTB_POZ_ZBTB_KLHL-like"/>
    <property type="match status" value="1"/>
</dbReference>
<feature type="repeat" description="RCC1" evidence="2">
    <location>
        <begin position="281"/>
        <end position="342"/>
    </location>
</feature>
<evidence type="ECO:0000256" key="1">
    <source>
        <dbReference type="ARBA" id="ARBA00022737"/>
    </source>
</evidence>
<dbReference type="SUPFAM" id="SSF50985">
    <property type="entry name" value="RCC1/BLIP-II"/>
    <property type="match status" value="1"/>
</dbReference>
<dbReference type="InterPro" id="IPR011333">
    <property type="entry name" value="SKP1/BTB/POZ_sf"/>
</dbReference>
<feature type="region of interest" description="Disordered" evidence="3">
    <location>
        <begin position="1307"/>
        <end position="1356"/>
    </location>
</feature>
<dbReference type="Proteomes" id="UP000005666">
    <property type="component" value="Chromosome 9"/>
</dbReference>
<dbReference type="STRING" id="1071381.G8BXF0"/>
<dbReference type="SUPFAM" id="SSF54695">
    <property type="entry name" value="POZ domain"/>
    <property type="match status" value="1"/>
</dbReference>
<dbReference type="eggNOG" id="KOG0783">
    <property type="taxonomic scope" value="Eukaryota"/>
</dbReference>
<evidence type="ECO:0000313" key="5">
    <source>
        <dbReference type="EMBL" id="CCE64578.1"/>
    </source>
</evidence>
<dbReference type="PROSITE" id="PS50097">
    <property type="entry name" value="BTB"/>
    <property type="match status" value="1"/>
</dbReference>
<dbReference type="PANTHER" id="PTHR22872:SF2">
    <property type="entry name" value="INHIBITOR OF BRUTON TYROSINE KINASE"/>
    <property type="match status" value="1"/>
</dbReference>
<gene>
    <name evidence="5" type="primary">TPHA0I00720</name>
    <name evidence="5" type="ordered locus">TPHA_0I00720</name>
</gene>
<evidence type="ECO:0000256" key="3">
    <source>
        <dbReference type="SAM" id="MobiDB-lite"/>
    </source>
</evidence>
<dbReference type="InterPro" id="IPR000210">
    <property type="entry name" value="BTB/POZ_dom"/>
</dbReference>